<dbReference type="GO" id="GO:0030091">
    <property type="term" value="P:protein repair"/>
    <property type="evidence" value="ECO:0007669"/>
    <property type="project" value="UniProtKB-UniRule"/>
</dbReference>
<evidence type="ECO:0000259" key="9">
    <source>
        <dbReference type="Pfam" id="PF01794"/>
    </source>
</evidence>
<feature type="transmembrane region" description="Helical" evidence="8">
    <location>
        <begin position="80"/>
        <end position="98"/>
    </location>
</feature>
<keyword evidence="7 8" id="KW-0472">Membrane</keyword>
<comment type="caution">
    <text evidence="8">Lacks conserved residue(s) required for the propagation of feature annotation.</text>
</comment>
<dbReference type="Proteomes" id="UP000236724">
    <property type="component" value="Unassembled WGS sequence"/>
</dbReference>
<sequence length="199" mass="23099">MNLKTLQLNWIKPLVFVVALLPLVLLMVNASLEQLGANPAEKILHETGIWALRFLLLTLLITPLRRLTGWHDLLRLRRMLGLYSFFYACLHFLSWLLFDHVFAGTLAWQPIVSDIIKRPYITVGFFAFVLLLPLAITSNAYMMRYLGGRAWQRLHRAVYLIAIAAVIHFWWLVKLDISEPVIYAVILAILLFLRRYRAA</sequence>
<keyword evidence="6 8" id="KW-0408">Iron</keyword>
<evidence type="ECO:0000256" key="7">
    <source>
        <dbReference type="ARBA" id="ARBA00023136"/>
    </source>
</evidence>
<dbReference type="RefSeq" id="WP_103922341.1">
    <property type="nucleotide sequence ID" value="NZ_FMSV02000556.1"/>
</dbReference>
<dbReference type="GO" id="GO:0010181">
    <property type="term" value="F:FMN binding"/>
    <property type="evidence" value="ECO:0007669"/>
    <property type="project" value="UniProtKB-UniRule"/>
</dbReference>
<dbReference type="AlphaFoldDB" id="A0A1H6FGP6"/>
<comment type="function">
    <text evidence="8">Part of the MsrPQ system that repairs oxidized periplasmic proteins containing methionine sulfoxide residues (Met-O), using respiratory chain electrons. Thus protects these proteins from oxidative-stress damage caused by reactive species of oxygen and chlorine generated by the host defense mechanisms. MsrPQ is essential for the maintenance of envelope integrity under bleach stress, rescuing a wide series of structurally unrelated periplasmic proteins from methionine oxidation. MsrQ provides electrons for reduction to the reductase catalytic subunit MsrP, using the quinone pool of the respiratory chain.</text>
</comment>
<reference evidence="10 11" key="1">
    <citation type="submission" date="2016-10" db="EMBL/GenBank/DDBJ databases">
        <authorList>
            <person name="de Groot N.N."/>
        </authorList>
    </citation>
    <scope>NUCLEOTIDE SEQUENCE [LARGE SCALE GENOMIC DNA]</scope>
    <source>
        <strain evidence="10">MBHS1</strain>
    </source>
</reference>
<dbReference type="PANTHER" id="PTHR36964:SF1">
    <property type="entry name" value="PROTEIN-METHIONINE-SULFOXIDE REDUCTASE HEME-BINDING SUBUNIT MSRQ"/>
    <property type="match status" value="1"/>
</dbReference>
<accession>A0A1H6FGP6</accession>
<protein>
    <recommendedName>
        <fullName evidence="8">Protein-methionine-sulfoxide reductase heme-binding subunit MsrQ</fullName>
    </recommendedName>
    <alternativeName>
        <fullName evidence="8">Flavocytochrome MsrQ</fullName>
    </alternativeName>
</protein>
<keyword evidence="8" id="KW-0249">Electron transport</keyword>
<keyword evidence="11" id="KW-1185">Reference proteome</keyword>
<comment type="cofactor">
    <cofactor evidence="8">
        <name>heme b</name>
        <dbReference type="ChEBI" id="CHEBI:60344"/>
    </cofactor>
    <text evidence="8">Binds 1 heme b (iron(II)-protoporphyrin IX) group per subunit.</text>
</comment>
<evidence type="ECO:0000256" key="8">
    <source>
        <dbReference type="HAMAP-Rule" id="MF_01207"/>
    </source>
</evidence>
<dbReference type="GO" id="GO:0009055">
    <property type="term" value="F:electron transfer activity"/>
    <property type="evidence" value="ECO:0007669"/>
    <property type="project" value="UniProtKB-UniRule"/>
</dbReference>
<evidence type="ECO:0000256" key="5">
    <source>
        <dbReference type="ARBA" id="ARBA00022989"/>
    </source>
</evidence>
<dbReference type="HAMAP" id="MF_01207">
    <property type="entry name" value="MsrQ"/>
    <property type="match status" value="1"/>
</dbReference>
<feature type="transmembrane region" description="Helical" evidence="8">
    <location>
        <begin position="118"/>
        <end position="142"/>
    </location>
</feature>
<evidence type="ECO:0000256" key="2">
    <source>
        <dbReference type="ARBA" id="ARBA00022448"/>
    </source>
</evidence>
<comment type="cofactor">
    <cofactor evidence="8">
        <name>FMN</name>
        <dbReference type="ChEBI" id="CHEBI:58210"/>
    </cofactor>
    <text evidence="8">Binds 1 FMN per subunit.</text>
</comment>
<keyword evidence="2 8" id="KW-0813">Transport</keyword>
<dbReference type="InterPro" id="IPR022837">
    <property type="entry name" value="MsrQ-like"/>
</dbReference>
<comment type="subcellular location">
    <subcellularLocation>
        <location evidence="8">Cell membrane</location>
        <topology evidence="8">Multi-pass membrane protein</topology>
    </subcellularLocation>
    <subcellularLocation>
        <location evidence="1">Membrane</location>
        <topology evidence="1">Multi-pass membrane protein</topology>
    </subcellularLocation>
</comment>
<dbReference type="GO" id="GO:0046872">
    <property type="term" value="F:metal ion binding"/>
    <property type="evidence" value="ECO:0007669"/>
    <property type="project" value="UniProtKB-KW"/>
</dbReference>
<dbReference type="EMBL" id="FMSV02000556">
    <property type="protein sequence ID" value="SEH08833.1"/>
    <property type="molecule type" value="Genomic_DNA"/>
</dbReference>
<feature type="transmembrane region" description="Helical" evidence="8">
    <location>
        <begin position="177"/>
        <end position="193"/>
    </location>
</feature>
<keyword evidence="4 8" id="KW-0812">Transmembrane</keyword>
<gene>
    <name evidence="10" type="primary">yedZ</name>
    <name evidence="8" type="synonym">msrQ</name>
    <name evidence="10" type="ORF">MBHS_04726</name>
</gene>
<dbReference type="GO" id="GO:0005886">
    <property type="term" value="C:plasma membrane"/>
    <property type="evidence" value="ECO:0007669"/>
    <property type="project" value="UniProtKB-SubCell"/>
</dbReference>
<dbReference type="InterPro" id="IPR013130">
    <property type="entry name" value="Fe3_Rdtase_TM_dom"/>
</dbReference>
<dbReference type="GO" id="GO:0016679">
    <property type="term" value="F:oxidoreductase activity, acting on diphenols and related substances as donors"/>
    <property type="evidence" value="ECO:0007669"/>
    <property type="project" value="TreeGrafter"/>
</dbReference>
<dbReference type="Pfam" id="PF01794">
    <property type="entry name" value="Ferric_reduct"/>
    <property type="match status" value="1"/>
</dbReference>
<evidence type="ECO:0000256" key="3">
    <source>
        <dbReference type="ARBA" id="ARBA00022617"/>
    </source>
</evidence>
<name>A0A1H6FGP6_9GAMM</name>
<keyword evidence="8" id="KW-0479">Metal-binding</keyword>
<dbReference type="GO" id="GO:0020037">
    <property type="term" value="F:heme binding"/>
    <property type="evidence" value="ECO:0007669"/>
    <property type="project" value="UniProtKB-UniRule"/>
</dbReference>
<evidence type="ECO:0000313" key="10">
    <source>
        <dbReference type="EMBL" id="SEH08833.1"/>
    </source>
</evidence>
<evidence type="ECO:0000256" key="1">
    <source>
        <dbReference type="ARBA" id="ARBA00004141"/>
    </source>
</evidence>
<feature type="transmembrane region" description="Helical" evidence="8">
    <location>
        <begin position="49"/>
        <end position="68"/>
    </location>
</feature>
<keyword evidence="8" id="KW-0288">FMN</keyword>
<keyword evidence="8" id="KW-1003">Cell membrane</keyword>
<keyword evidence="3 8" id="KW-0349">Heme</keyword>
<dbReference type="PANTHER" id="PTHR36964">
    <property type="entry name" value="PROTEIN-METHIONINE-SULFOXIDE REDUCTASE HEME-BINDING SUBUNIT MSRQ"/>
    <property type="match status" value="1"/>
</dbReference>
<feature type="transmembrane region" description="Helical" evidence="8">
    <location>
        <begin position="154"/>
        <end position="171"/>
    </location>
</feature>
<keyword evidence="5 8" id="KW-1133">Transmembrane helix</keyword>
<proteinExistence type="inferred from homology"/>
<organism evidence="10 11">
    <name type="scientific">Candidatus Venteria ishoeyi</name>
    <dbReference type="NCBI Taxonomy" id="1899563"/>
    <lineage>
        <taxon>Bacteria</taxon>
        <taxon>Pseudomonadati</taxon>
        <taxon>Pseudomonadota</taxon>
        <taxon>Gammaproteobacteria</taxon>
        <taxon>Thiotrichales</taxon>
        <taxon>Thiotrichaceae</taxon>
        <taxon>Venteria</taxon>
    </lineage>
</organism>
<evidence type="ECO:0000256" key="4">
    <source>
        <dbReference type="ARBA" id="ARBA00022692"/>
    </source>
</evidence>
<comment type="similarity">
    <text evidence="8">Belongs to the MsrQ family.</text>
</comment>
<comment type="subunit">
    <text evidence="8">Heterodimer of a catalytic subunit (MsrP) and a heme-binding subunit (MsrQ).</text>
</comment>
<feature type="domain" description="Ferric oxidoreductase" evidence="9">
    <location>
        <begin position="47"/>
        <end position="166"/>
    </location>
</feature>
<evidence type="ECO:0000256" key="6">
    <source>
        <dbReference type="ARBA" id="ARBA00023004"/>
    </source>
</evidence>
<keyword evidence="8" id="KW-0285">Flavoprotein</keyword>
<dbReference type="OrthoDB" id="9788328at2"/>
<evidence type="ECO:0000313" key="11">
    <source>
        <dbReference type="Proteomes" id="UP000236724"/>
    </source>
</evidence>